<dbReference type="OrthoDB" id="473677at2759"/>
<evidence type="ECO:0000313" key="3">
    <source>
        <dbReference type="Proteomes" id="UP000541610"/>
    </source>
</evidence>
<evidence type="ECO:0000313" key="2">
    <source>
        <dbReference type="EMBL" id="KAF4695188.1"/>
    </source>
</evidence>
<evidence type="ECO:0000256" key="1">
    <source>
        <dbReference type="SAM" id="MobiDB-lite"/>
    </source>
</evidence>
<reference evidence="2 3" key="1">
    <citation type="submission" date="2020-04" db="EMBL/GenBank/DDBJ databases">
        <title>Perkinsus olseni comparative genomics.</title>
        <authorList>
            <person name="Bogema D.R."/>
        </authorList>
    </citation>
    <scope>NUCLEOTIDE SEQUENCE [LARGE SCALE GENOMIC DNA]</scope>
    <source>
        <strain evidence="2">00978-12</strain>
    </source>
</reference>
<name>A0A7J6PG96_PEROL</name>
<comment type="caution">
    <text evidence="2">The sequence shown here is derived from an EMBL/GenBank/DDBJ whole genome shotgun (WGS) entry which is preliminary data.</text>
</comment>
<protein>
    <submittedName>
        <fullName evidence="2">Uncharacterized protein</fullName>
    </submittedName>
</protein>
<organism evidence="2 3">
    <name type="scientific">Perkinsus olseni</name>
    <name type="common">Perkinsus atlanticus</name>
    <dbReference type="NCBI Taxonomy" id="32597"/>
    <lineage>
        <taxon>Eukaryota</taxon>
        <taxon>Sar</taxon>
        <taxon>Alveolata</taxon>
        <taxon>Perkinsozoa</taxon>
        <taxon>Perkinsea</taxon>
        <taxon>Perkinsida</taxon>
        <taxon>Perkinsidae</taxon>
        <taxon>Perkinsus</taxon>
    </lineage>
</organism>
<feature type="region of interest" description="Disordered" evidence="1">
    <location>
        <begin position="256"/>
        <end position="283"/>
    </location>
</feature>
<feature type="region of interest" description="Disordered" evidence="1">
    <location>
        <begin position="131"/>
        <end position="243"/>
    </location>
</feature>
<gene>
    <name evidence="2" type="ORF">FOZ60_005513</name>
</gene>
<dbReference type="EMBL" id="JABANP010000023">
    <property type="protein sequence ID" value="KAF4695188.1"/>
    <property type="molecule type" value="Genomic_DNA"/>
</dbReference>
<accession>A0A7J6PG96</accession>
<proteinExistence type="predicted"/>
<dbReference type="Proteomes" id="UP000541610">
    <property type="component" value="Unassembled WGS sequence"/>
</dbReference>
<sequence length="533" mass="58531">MFSRPWYELEAEVDESALGSYVRSLSPRGTTFVRKLREKAFRSDLWLDAVRKKIQGASLAGDDTEYGDLCSKMEDFAERNHLPCPSFLKDLRAALGSAPSAVDGRPSPASEDYDDAVSVMSEPQAQVVDLREIPESDDEAPQPLPVRPLTRPSAPLAKSSPPLPKAGPVPSVGRGRGGIRGVPYRYGHSAVPPRVTLRPRVAGRGRTAPPGGLRVPPTKPVVAPSASRPSAGSTDGPLDWRSAPCSFPKAPLGPVVPPPSPYRLTKSAPLPPSRPSGASSSTSTVNLGVNFQPRYTYDYAHLIPKYVEAPSHKARYSWVWDYCYPNSYGPGKAWREHLASQRETFGDDCYRILNSTGDAHDGLYLPSASALLRYCYECGAYPHLVHCQQALQRLLRGGFTFAFRPSGYLFFARSEKAFYSPFRNSDGGFSGLTVDEGRFCYLLSHTRLKNLEHGIPLAKFEVYDNEWIKTTLEQVNAARKNPSNKTLAARLAAFGENTDEALGAILSMTDDYSITVGALKKTLDTRKRSWNSE</sequence>
<dbReference type="AlphaFoldDB" id="A0A7J6PG96"/>